<dbReference type="NCBIfam" id="TIGR02532">
    <property type="entry name" value="IV_pilin_GFxxxE"/>
    <property type="match status" value="1"/>
</dbReference>
<dbReference type="InterPro" id="IPR022204">
    <property type="entry name" value="PpdC-like_C"/>
</dbReference>
<keyword evidence="2" id="KW-1133">Transmembrane helix</keyword>
<keyword evidence="2" id="KW-0812">Transmembrane</keyword>
<comment type="subcellular location">
    <subcellularLocation>
        <location evidence="1">Membrane</location>
        <topology evidence="1">Single-pass membrane protein</topology>
    </subcellularLocation>
</comment>
<dbReference type="GO" id="GO:0016020">
    <property type="term" value="C:membrane"/>
    <property type="evidence" value="ECO:0007669"/>
    <property type="project" value="UniProtKB-SubCell"/>
</dbReference>
<keyword evidence="2" id="KW-0472">Membrane</keyword>
<dbReference type="Pfam" id="PF07963">
    <property type="entry name" value="N_methyl"/>
    <property type="match status" value="1"/>
</dbReference>
<dbReference type="Proteomes" id="UP000503464">
    <property type="component" value="Chromosome"/>
</dbReference>
<evidence type="ECO:0000256" key="2">
    <source>
        <dbReference type="SAM" id="Phobius"/>
    </source>
</evidence>
<dbReference type="PROSITE" id="PS00409">
    <property type="entry name" value="PROKAR_NTER_METHYL"/>
    <property type="match status" value="1"/>
</dbReference>
<name>A0AAE7EMQ1_SERFO</name>
<evidence type="ECO:0000259" key="3">
    <source>
        <dbReference type="Pfam" id="PF12528"/>
    </source>
</evidence>
<dbReference type="Pfam" id="PF12528">
    <property type="entry name" value="T2SSppdC"/>
    <property type="match status" value="1"/>
</dbReference>
<evidence type="ECO:0000313" key="5">
    <source>
        <dbReference type="Proteomes" id="UP000503464"/>
    </source>
</evidence>
<evidence type="ECO:0000313" key="4">
    <source>
        <dbReference type="EMBL" id="QKJ61329.1"/>
    </source>
</evidence>
<dbReference type="AlphaFoldDB" id="A0AAE7EMQ1"/>
<reference evidence="5" key="1">
    <citation type="submission" date="2020-03" db="EMBL/GenBank/DDBJ databases">
        <title>Genome sequences of seven Enterobacteriaceae strains isolated from Canadian wastewater treatment facilities.</title>
        <authorList>
            <person name="Huang H."/>
            <person name="Chmara J.T."/>
            <person name="Duceppe M.-O."/>
        </authorList>
    </citation>
    <scope>NUCLEOTIDE SEQUENCE [LARGE SCALE GENOMIC DNA]</scope>
    <source>
        <strain evidence="5">Biosolid 3</strain>
    </source>
</reference>
<dbReference type="EMBL" id="CP054160">
    <property type="protein sequence ID" value="QKJ61329.1"/>
    <property type="molecule type" value="Genomic_DNA"/>
</dbReference>
<proteinExistence type="predicted"/>
<evidence type="ECO:0000256" key="1">
    <source>
        <dbReference type="ARBA" id="ARBA00004167"/>
    </source>
</evidence>
<dbReference type="InterPro" id="IPR012902">
    <property type="entry name" value="N_methyl_site"/>
</dbReference>
<feature type="domain" description="Prepilin peptidase dependent protein C-like C-terminal" evidence="3">
    <location>
        <begin position="37"/>
        <end position="116"/>
    </location>
</feature>
<sequence length="124" mass="14477">MVLNKRAGWRTQRGFSLPEVLIAALLFAVSLLGLLQYQQVLLQAFQRQWQYRQAWSLAHQQLEIFSAGAEITHAISLPPDWHYQVETHQAQGSCLRRTVKIQTPLHQQIELSRWYCGQSRGRYM</sequence>
<accession>A0AAE7EMQ1</accession>
<organism evidence="4 5">
    <name type="scientific">Serratia fonticola</name>
    <dbReference type="NCBI Taxonomy" id="47917"/>
    <lineage>
        <taxon>Bacteria</taxon>
        <taxon>Pseudomonadati</taxon>
        <taxon>Pseudomonadota</taxon>
        <taxon>Gammaproteobacteria</taxon>
        <taxon>Enterobacterales</taxon>
        <taxon>Yersiniaceae</taxon>
        <taxon>Serratia</taxon>
    </lineage>
</organism>
<protein>
    <submittedName>
        <fullName evidence="4">Prepilin-type N-terminal cleavage/methylation domain-containing protein</fullName>
    </submittedName>
</protein>
<gene>
    <name evidence="4" type="ORF">G9399_05540</name>
</gene>
<feature type="transmembrane region" description="Helical" evidence="2">
    <location>
        <begin position="20"/>
        <end position="37"/>
    </location>
</feature>